<dbReference type="Gene3D" id="3.40.1000.10">
    <property type="entry name" value="Mog1/PsbP, alpha/beta/alpha sandwich"/>
    <property type="match status" value="1"/>
</dbReference>
<dbReference type="GO" id="GO:0006457">
    <property type="term" value="P:protein folding"/>
    <property type="evidence" value="ECO:0007669"/>
    <property type="project" value="InterPro"/>
</dbReference>
<dbReference type="EC" id="5.2.1.8" evidence="1"/>
<organism evidence="7 8">
    <name type="scientific">Geodia barretti</name>
    <name type="common">Barrett's horny sponge</name>
    <dbReference type="NCBI Taxonomy" id="519541"/>
    <lineage>
        <taxon>Eukaryota</taxon>
        <taxon>Metazoa</taxon>
        <taxon>Porifera</taxon>
        <taxon>Demospongiae</taxon>
        <taxon>Heteroscleromorpha</taxon>
        <taxon>Tetractinellida</taxon>
        <taxon>Astrophorina</taxon>
        <taxon>Geodiidae</taxon>
        <taxon>Geodia</taxon>
    </lineage>
</organism>
<dbReference type="Pfam" id="PF00160">
    <property type="entry name" value="Pro_isomerase"/>
    <property type="match status" value="1"/>
</dbReference>
<dbReference type="InterPro" id="IPR002130">
    <property type="entry name" value="Cyclophilin-type_PPIase_dom"/>
</dbReference>
<keyword evidence="2" id="KW-0697">Rotamase</keyword>
<keyword evidence="5" id="KW-0812">Transmembrane</keyword>
<dbReference type="PANTHER" id="PTHR45625:SF4">
    <property type="entry name" value="PEPTIDYLPROLYL ISOMERASE DOMAIN AND WD REPEAT-CONTAINING PROTEIN 1"/>
    <property type="match status" value="1"/>
</dbReference>
<dbReference type="Proteomes" id="UP001174909">
    <property type="component" value="Unassembled WGS sequence"/>
</dbReference>
<dbReference type="NCBIfam" id="NF041770">
    <property type="entry name" value="CFI_box_CTERM"/>
    <property type="match status" value="1"/>
</dbReference>
<dbReference type="PANTHER" id="PTHR45625">
    <property type="entry name" value="PEPTIDYL-PROLYL CIS-TRANS ISOMERASE-RELATED"/>
    <property type="match status" value="1"/>
</dbReference>
<evidence type="ECO:0000313" key="8">
    <source>
        <dbReference type="Proteomes" id="UP001174909"/>
    </source>
</evidence>
<dbReference type="CDD" id="cd00317">
    <property type="entry name" value="cyclophilin"/>
    <property type="match status" value="1"/>
</dbReference>
<proteinExistence type="predicted"/>
<dbReference type="GO" id="GO:0003755">
    <property type="term" value="F:peptidyl-prolyl cis-trans isomerase activity"/>
    <property type="evidence" value="ECO:0007669"/>
    <property type="project" value="UniProtKB-KW"/>
</dbReference>
<dbReference type="PRINTS" id="PR00153">
    <property type="entry name" value="CSAPPISMRASE"/>
</dbReference>
<evidence type="ECO:0000256" key="3">
    <source>
        <dbReference type="ARBA" id="ARBA00023235"/>
    </source>
</evidence>
<dbReference type="AlphaFoldDB" id="A0AA35TNH0"/>
<accession>A0AA35TNH0</accession>
<dbReference type="PROSITE" id="PS00170">
    <property type="entry name" value="CSA_PPIASE_1"/>
    <property type="match status" value="1"/>
</dbReference>
<dbReference type="InterPro" id="IPR029000">
    <property type="entry name" value="Cyclophilin-like_dom_sf"/>
</dbReference>
<keyword evidence="5" id="KW-0472">Membrane</keyword>
<dbReference type="InterPro" id="IPR020892">
    <property type="entry name" value="Cyclophilin-type_PPIase_CS"/>
</dbReference>
<dbReference type="EMBL" id="CASHTH010003886">
    <property type="protein sequence ID" value="CAI8050836.1"/>
    <property type="molecule type" value="Genomic_DNA"/>
</dbReference>
<feature type="transmembrane region" description="Helical" evidence="5">
    <location>
        <begin position="498"/>
        <end position="522"/>
    </location>
</feature>
<dbReference type="InterPro" id="IPR044666">
    <property type="entry name" value="Cyclophilin_A-like"/>
</dbReference>
<dbReference type="SUPFAM" id="SSF50891">
    <property type="entry name" value="Cyclophilin-like"/>
    <property type="match status" value="1"/>
</dbReference>
<evidence type="ECO:0000313" key="7">
    <source>
        <dbReference type="EMBL" id="CAI8050836.1"/>
    </source>
</evidence>
<feature type="region of interest" description="Disordered" evidence="4">
    <location>
        <begin position="380"/>
        <end position="403"/>
    </location>
</feature>
<keyword evidence="8" id="KW-1185">Reference proteome</keyword>
<evidence type="ECO:0000256" key="2">
    <source>
        <dbReference type="ARBA" id="ARBA00023110"/>
    </source>
</evidence>
<evidence type="ECO:0000256" key="1">
    <source>
        <dbReference type="ARBA" id="ARBA00013194"/>
    </source>
</evidence>
<feature type="compositionally biased region" description="Low complexity" evidence="4">
    <location>
        <begin position="384"/>
        <end position="396"/>
    </location>
</feature>
<protein>
    <recommendedName>
        <fullName evidence="1">peptidylprolyl isomerase</fullName>
        <ecNumber evidence="1">5.2.1.8</ecNumber>
    </recommendedName>
</protein>
<evidence type="ECO:0000256" key="5">
    <source>
        <dbReference type="SAM" id="Phobius"/>
    </source>
</evidence>
<dbReference type="PROSITE" id="PS50072">
    <property type="entry name" value="CSA_PPIASE_2"/>
    <property type="match status" value="1"/>
</dbReference>
<feature type="domain" description="PPIase cyclophilin-type" evidence="6">
    <location>
        <begin position="28"/>
        <end position="200"/>
    </location>
</feature>
<dbReference type="Gene3D" id="2.40.100.10">
    <property type="entry name" value="Cyclophilin-like"/>
    <property type="match status" value="1"/>
</dbReference>
<comment type="caution">
    <text evidence="7">The sequence shown here is derived from an EMBL/GenBank/DDBJ whole genome shotgun (WGS) entry which is preliminary data.</text>
</comment>
<keyword evidence="5" id="KW-1133">Transmembrane helix</keyword>
<reference evidence="7" key="1">
    <citation type="submission" date="2023-03" db="EMBL/GenBank/DDBJ databases">
        <authorList>
            <person name="Steffen K."/>
            <person name="Cardenas P."/>
        </authorList>
    </citation>
    <scope>NUCLEOTIDE SEQUENCE</scope>
</reference>
<gene>
    <name evidence="7" type="ORF">GBAR_LOCUS27881</name>
</gene>
<keyword evidence="3 7" id="KW-0413">Isomerase</keyword>
<feature type="non-terminal residue" evidence="7">
    <location>
        <position position="1"/>
    </location>
</feature>
<evidence type="ECO:0000256" key="4">
    <source>
        <dbReference type="SAM" id="MobiDB-lite"/>
    </source>
</evidence>
<dbReference type="InterPro" id="IPR049886">
    <property type="entry name" value="CFI_box_CTERM_dom"/>
</dbReference>
<name>A0AA35TNH0_GEOBA</name>
<evidence type="ECO:0000259" key="6">
    <source>
        <dbReference type="PROSITE" id="PS50072"/>
    </source>
</evidence>
<sequence length="536" mass="57244">LLIVVTLVPASFAQSPGLATDAESGEPVAILHTKSGEIVIEFFPDDAPEHVRNFLELSRSGFYDGTMFHRIIEGFMIQGGDPLTREGEETVQRWGTGGPAGTINAEFNSIRHDRGIVSMARSADPNSAGSQFFIVHSDSSFLDGAYTVFGRLATQESFVTLDAIAAMDTPASLQGGTGSTVPINWQDTEIETVEIVDRASVPDLMVWSEPGRTTDTTPVLATSSSEYSNDELGISFTIPEGWDAQSGWGTGSDAPDLVIIGPIAGAVPASIHLVTSPSDGRTLDEFVAEGAELIQQLVEGNRMEIISEGATTLGERDAYVRNVVSSFVTNTGATTAMQFKETTTLNENTFFVITYAADAQAFGQFEDRYDALLDTVAFGEDGSGDSMPDSGSDQSGTSVAEAPEGGGGCLIATAAFGTEMAPQIQQLRELRDEVLLQTGTGQTFMTGFNQLYYSFSPAVADLEREHPAFRELVRATITPLVSTLSLLNHAEINSEAEMLGYGMGVILLSLGLYAGIPGAVIYQWRRYHTSSTASKL</sequence>